<evidence type="ECO:0000313" key="1">
    <source>
        <dbReference type="EMBL" id="MBB6072135.1"/>
    </source>
</evidence>
<sequence length="104" mass="11368">MSDSAAHPAAFVHLCREAVRQLRALESMGAMERGAALVPIRAALSEIGEKMEALDWETPRYEREQAALMDAANALGAIDLDRGGPHVPRYVQRIVDDLERIATG</sequence>
<reference evidence="1 2" key="1">
    <citation type="submission" date="2020-08" db="EMBL/GenBank/DDBJ databases">
        <title>Genomic Encyclopedia of Type Strains, Phase IV (KMG-IV): sequencing the most valuable type-strain genomes for metagenomic binning, comparative biology and taxonomic classification.</title>
        <authorList>
            <person name="Goeker M."/>
        </authorList>
    </citation>
    <scope>NUCLEOTIDE SEQUENCE [LARGE SCALE GENOMIC DNA]</scope>
    <source>
        <strain evidence="1 2">DSM 29007</strain>
    </source>
</reference>
<dbReference type="EMBL" id="JACHIA010000012">
    <property type="protein sequence ID" value="MBB6072135.1"/>
    <property type="molecule type" value="Genomic_DNA"/>
</dbReference>
<keyword evidence="2" id="KW-1185">Reference proteome</keyword>
<dbReference type="AlphaFoldDB" id="A0A841H1X6"/>
<comment type="caution">
    <text evidence="1">The sequence shown here is derived from an EMBL/GenBank/DDBJ whole genome shotgun (WGS) entry which is preliminary data.</text>
</comment>
<proteinExistence type="predicted"/>
<evidence type="ECO:0000313" key="2">
    <source>
        <dbReference type="Proteomes" id="UP000582837"/>
    </source>
</evidence>
<accession>A0A841H1X6</accession>
<name>A0A841H1X6_9BACT</name>
<organism evidence="1 2">
    <name type="scientific">Longimicrobium terrae</name>
    <dbReference type="NCBI Taxonomy" id="1639882"/>
    <lineage>
        <taxon>Bacteria</taxon>
        <taxon>Pseudomonadati</taxon>
        <taxon>Gemmatimonadota</taxon>
        <taxon>Longimicrobiia</taxon>
        <taxon>Longimicrobiales</taxon>
        <taxon>Longimicrobiaceae</taxon>
        <taxon>Longimicrobium</taxon>
    </lineage>
</organism>
<dbReference type="Proteomes" id="UP000582837">
    <property type="component" value="Unassembled WGS sequence"/>
</dbReference>
<protein>
    <submittedName>
        <fullName evidence="1">Uncharacterized protein</fullName>
    </submittedName>
</protein>
<gene>
    <name evidence="1" type="ORF">HNQ61_003796</name>
</gene>
<dbReference type="RefSeq" id="WP_170034721.1">
    <property type="nucleotide sequence ID" value="NZ_JABDTL010000001.1"/>
</dbReference>